<dbReference type="InterPro" id="IPR008551">
    <property type="entry name" value="TANGO2"/>
</dbReference>
<proteinExistence type="predicted"/>
<dbReference type="PANTHER" id="PTHR17985">
    <property type="entry name" value="SER/THR-RICH PROTEIN T10 IN DGCR REGION"/>
    <property type="match status" value="1"/>
</dbReference>
<dbReference type="RefSeq" id="WP_246969164.1">
    <property type="nucleotide sequence ID" value="NZ_CP095397.1"/>
</dbReference>
<sequence>MCTLTLAWQVFDDAPVTVAANRDESLERAFVPPGVYREDPLVIAPQDAEAGGTWIGVNEHDVFAGLTNRWTDEELAGERSRGLLVADVLACDSAREAAAVVERTTAEYEYDGFHLVVADEDDAIWLGWDGSLERVALEPGVHVVVNVGFDDHVSIPSFRDEVGRQQAENAKKVRRALEPESGERAEEWLSRAKAVLGDHEYGVCIHENGYGTRSSSLITLGETLTYEFADGPPCRTTHEPIGLEGQV</sequence>
<evidence type="ECO:0000313" key="2">
    <source>
        <dbReference type="Proteomes" id="UP001595821"/>
    </source>
</evidence>
<evidence type="ECO:0000313" key="1">
    <source>
        <dbReference type="EMBL" id="MFC4245724.1"/>
    </source>
</evidence>
<dbReference type="GeneID" id="71855322"/>
<name>A0ABD5NVQ5_9EURY</name>
<protein>
    <submittedName>
        <fullName evidence="1">NRDE family protein</fullName>
    </submittedName>
</protein>
<comment type="caution">
    <text evidence="1">The sequence shown here is derived from an EMBL/GenBank/DDBJ whole genome shotgun (WGS) entry which is preliminary data.</text>
</comment>
<gene>
    <name evidence="1" type="ORF">ACFOZ7_01690</name>
</gene>
<dbReference type="Proteomes" id="UP001595821">
    <property type="component" value="Unassembled WGS sequence"/>
</dbReference>
<dbReference type="Pfam" id="PF05742">
    <property type="entry name" value="TANGO2"/>
    <property type="match status" value="1"/>
</dbReference>
<dbReference type="Gene3D" id="3.60.60.10">
    <property type="entry name" value="Penicillin V Acylase, Chain A"/>
    <property type="match status" value="1"/>
</dbReference>
<dbReference type="PANTHER" id="PTHR17985:SF8">
    <property type="entry name" value="TRANSPORT AND GOLGI ORGANIZATION PROTEIN 2 HOMOLOG"/>
    <property type="match status" value="1"/>
</dbReference>
<organism evidence="1 2">
    <name type="scientific">Natribaculum luteum</name>
    <dbReference type="NCBI Taxonomy" id="1586232"/>
    <lineage>
        <taxon>Archaea</taxon>
        <taxon>Methanobacteriati</taxon>
        <taxon>Methanobacteriota</taxon>
        <taxon>Stenosarchaea group</taxon>
        <taxon>Halobacteria</taxon>
        <taxon>Halobacteriales</taxon>
        <taxon>Natrialbaceae</taxon>
        <taxon>Natribaculum</taxon>
    </lineage>
</organism>
<reference evidence="1 2" key="1">
    <citation type="journal article" date="2014" name="Int. J. Syst. Evol. Microbiol.">
        <title>Complete genome sequence of Corynebacterium casei LMG S-19264T (=DSM 44701T), isolated from a smear-ripened cheese.</title>
        <authorList>
            <consortium name="US DOE Joint Genome Institute (JGI-PGF)"/>
            <person name="Walter F."/>
            <person name="Albersmeier A."/>
            <person name="Kalinowski J."/>
            <person name="Ruckert C."/>
        </authorList>
    </citation>
    <scope>NUCLEOTIDE SEQUENCE [LARGE SCALE GENOMIC DNA]</scope>
    <source>
        <strain evidence="1 2">IBRC-M 10912</strain>
    </source>
</reference>
<dbReference type="AlphaFoldDB" id="A0ABD5NVQ5"/>
<accession>A0ABD5NVQ5</accession>
<dbReference type="EMBL" id="JBHSDJ010000003">
    <property type="protein sequence ID" value="MFC4245724.1"/>
    <property type="molecule type" value="Genomic_DNA"/>
</dbReference>